<protein>
    <recommendedName>
        <fullName evidence="5">Chlororespiratory reduction 4</fullName>
    </recommendedName>
</protein>
<dbReference type="FunFam" id="1.25.40.10:FF:000470">
    <property type="entry name" value="Pentatricopeptide repeat-containing protein At5g66520"/>
    <property type="match status" value="1"/>
</dbReference>
<dbReference type="EMBL" id="JAINDJ010000007">
    <property type="protein sequence ID" value="KAG9442863.1"/>
    <property type="molecule type" value="Genomic_DNA"/>
</dbReference>
<comment type="caution">
    <text evidence="3">The sequence shown here is derived from an EMBL/GenBank/DDBJ whole genome shotgun (WGS) entry which is preliminary data.</text>
</comment>
<dbReference type="PROSITE" id="PS51375">
    <property type="entry name" value="PPR"/>
    <property type="match status" value="3"/>
</dbReference>
<dbReference type="Proteomes" id="UP000825729">
    <property type="component" value="Unassembled WGS sequence"/>
</dbReference>
<dbReference type="GO" id="GO:0009451">
    <property type="term" value="P:RNA modification"/>
    <property type="evidence" value="ECO:0007669"/>
    <property type="project" value="InterPro"/>
</dbReference>
<dbReference type="Pfam" id="PF01535">
    <property type="entry name" value="PPR"/>
    <property type="match status" value="4"/>
</dbReference>
<dbReference type="InterPro" id="IPR002885">
    <property type="entry name" value="PPR_rpt"/>
</dbReference>
<evidence type="ECO:0000256" key="1">
    <source>
        <dbReference type="ARBA" id="ARBA00022737"/>
    </source>
</evidence>
<evidence type="ECO:0000313" key="3">
    <source>
        <dbReference type="EMBL" id="KAG9442863.1"/>
    </source>
</evidence>
<dbReference type="InterPro" id="IPR046848">
    <property type="entry name" value="E_motif"/>
</dbReference>
<keyword evidence="1" id="KW-0677">Repeat</keyword>
<dbReference type="FunFam" id="1.25.40.10:FF:000184">
    <property type="entry name" value="Pentatricopeptide repeat-containing protein, chloroplastic"/>
    <property type="match status" value="1"/>
</dbReference>
<feature type="repeat" description="PPR" evidence="2">
    <location>
        <begin position="176"/>
        <end position="210"/>
    </location>
</feature>
<keyword evidence="4" id="KW-1185">Reference proteome</keyword>
<gene>
    <name evidence="3" type="ORF">H6P81_018717</name>
</gene>
<evidence type="ECO:0000256" key="2">
    <source>
        <dbReference type="PROSITE-ProRule" id="PRU00708"/>
    </source>
</evidence>
<dbReference type="PANTHER" id="PTHR47926:SF458">
    <property type="entry name" value="PENTATRICOPEPTIDE REPEAT-CONTAINING PROTEIN"/>
    <property type="match status" value="1"/>
</dbReference>
<reference evidence="3 4" key="1">
    <citation type="submission" date="2021-07" db="EMBL/GenBank/DDBJ databases">
        <title>The Aristolochia fimbriata genome: insights into angiosperm evolution, floral development and chemical biosynthesis.</title>
        <authorList>
            <person name="Jiao Y."/>
        </authorList>
    </citation>
    <scope>NUCLEOTIDE SEQUENCE [LARGE SCALE GENOMIC DNA]</scope>
    <source>
        <strain evidence="3">IBCAS-2021</strain>
        <tissue evidence="3">Leaf</tissue>
    </source>
</reference>
<dbReference type="Pfam" id="PF20431">
    <property type="entry name" value="E_motif"/>
    <property type="match status" value="1"/>
</dbReference>
<organism evidence="3 4">
    <name type="scientific">Aristolochia fimbriata</name>
    <name type="common">White veined hardy Dutchman's pipe vine</name>
    <dbReference type="NCBI Taxonomy" id="158543"/>
    <lineage>
        <taxon>Eukaryota</taxon>
        <taxon>Viridiplantae</taxon>
        <taxon>Streptophyta</taxon>
        <taxon>Embryophyta</taxon>
        <taxon>Tracheophyta</taxon>
        <taxon>Spermatophyta</taxon>
        <taxon>Magnoliopsida</taxon>
        <taxon>Magnoliidae</taxon>
        <taxon>Piperales</taxon>
        <taxon>Aristolochiaceae</taxon>
        <taxon>Aristolochia</taxon>
    </lineage>
</organism>
<name>A0AAV7E668_ARIFI</name>
<evidence type="ECO:0008006" key="5">
    <source>
        <dbReference type="Google" id="ProtNLM"/>
    </source>
</evidence>
<dbReference type="Gene3D" id="1.25.40.10">
    <property type="entry name" value="Tetratricopeptide repeat domain"/>
    <property type="match status" value="3"/>
</dbReference>
<dbReference type="InterPro" id="IPR046960">
    <property type="entry name" value="PPR_At4g14850-like_plant"/>
</dbReference>
<dbReference type="Pfam" id="PF13041">
    <property type="entry name" value="PPR_2"/>
    <property type="match status" value="1"/>
</dbReference>
<dbReference type="GO" id="GO:0003723">
    <property type="term" value="F:RNA binding"/>
    <property type="evidence" value="ECO:0007669"/>
    <property type="project" value="InterPro"/>
</dbReference>
<dbReference type="PANTHER" id="PTHR47926">
    <property type="entry name" value="PENTATRICOPEPTIDE REPEAT-CONTAINING PROTEIN"/>
    <property type="match status" value="1"/>
</dbReference>
<feature type="repeat" description="PPR" evidence="2">
    <location>
        <begin position="75"/>
        <end position="109"/>
    </location>
</feature>
<sequence length="495" mass="54817">MPKFPLADTKRHLVSLLEYGCPDTVRLTEILARVVVSGLWPDNFVVARLVAFCATSDSGDLRYARFIFDRWKHPTAFGYNVLIRGYSNSDAPVQSLLLFRDMLEDQIYPDRYAFPFVLRACARANAFWVGRAVHSLLVKCGVGNDVYVETTLLHMYASSGCFESCRKVFDEMPQRSTVTWNAIISSCLKLNREDEGLGLFHEMVWGGVEMNGDTLIGVSSCCASLGVLDWGKCIHGFAVRRKPQFHSWVELGTSLIDMYFKCGNLQSGMRLFEQVETRDVSTWTAVLGGLAIHGHGKRAVSLFHRMVREGINPDSVTLTCVLSACSHSGLAREGLRIFNSMSSVHGIQPKMEHFGCMVDLLGRAGLVAEAQQLIKSMPFEPNAVIWGSLMNACVINGELQLGKEIAERVLVLGLASTGAAAEYVAMSNVLAMEGRWDAVSHVRDMMVGSGMKKTKGYSSIEINGSVHQFLLGDGTHPQMTEIHNLLYIITEETRL</sequence>
<dbReference type="NCBIfam" id="TIGR00756">
    <property type="entry name" value="PPR"/>
    <property type="match status" value="3"/>
</dbReference>
<dbReference type="AlphaFoldDB" id="A0AAV7E668"/>
<feature type="repeat" description="PPR" evidence="2">
    <location>
        <begin position="279"/>
        <end position="313"/>
    </location>
</feature>
<evidence type="ECO:0000313" key="4">
    <source>
        <dbReference type="Proteomes" id="UP000825729"/>
    </source>
</evidence>
<proteinExistence type="predicted"/>
<accession>A0AAV7E668</accession>
<dbReference type="InterPro" id="IPR011990">
    <property type="entry name" value="TPR-like_helical_dom_sf"/>
</dbReference>